<comment type="caution">
    <text evidence="3">The sequence shown here is derived from an EMBL/GenBank/DDBJ whole genome shotgun (WGS) entry which is preliminary data.</text>
</comment>
<organism evidence="3 4">
    <name type="scientific">Brachionus plicatilis</name>
    <name type="common">Marine rotifer</name>
    <name type="synonym">Brachionus muelleri</name>
    <dbReference type="NCBI Taxonomy" id="10195"/>
    <lineage>
        <taxon>Eukaryota</taxon>
        <taxon>Metazoa</taxon>
        <taxon>Spiralia</taxon>
        <taxon>Gnathifera</taxon>
        <taxon>Rotifera</taxon>
        <taxon>Eurotatoria</taxon>
        <taxon>Monogononta</taxon>
        <taxon>Pseudotrocha</taxon>
        <taxon>Ploima</taxon>
        <taxon>Brachionidae</taxon>
        <taxon>Brachionus</taxon>
    </lineage>
</organism>
<dbReference type="AlphaFoldDB" id="A0A3M7P0S6"/>
<name>A0A3M7P0S6_BRAPC</name>
<dbReference type="Proteomes" id="UP000276133">
    <property type="component" value="Unassembled WGS sequence"/>
</dbReference>
<protein>
    <submittedName>
        <fullName evidence="3">Uncharacterized protein</fullName>
    </submittedName>
</protein>
<dbReference type="SUPFAM" id="SSF52058">
    <property type="entry name" value="L domain-like"/>
    <property type="match status" value="1"/>
</dbReference>
<evidence type="ECO:0000313" key="4">
    <source>
        <dbReference type="Proteomes" id="UP000276133"/>
    </source>
</evidence>
<accession>A0A3M7P0S6</accession>
<proteinExistence type="predicted"/>
<keyword evidence="1" id="KW-0433">Leucine-rich repeat</keyword>
<sequence>MIDYIEPNTFCVLNLYNSLTLSGNNLSATNLYCLEKVSHLYLANVQLKGEIDQKRIGNPQSVQRLDLERNKISRINFDNMTRLDILYVGSNELVDFTSGTIQAFENLYYLYIEKNKFSEKNYTYQIIF</sequence>
<dbReference type="EMBL" id="REGN01014311">
    <property type="protein sequence ID" value="RMZ92791.1"/>
    <property type="molecule type" value="Genomic_DNA"/>
</dbReference>
<dbReference type="InterPro" id="IPR050333">
    <property type="entry name" value="SLRP"/>
</dbReference>
<dbReference type="PANTHER" id="PTHR45712">
    <property type="entry name" value="AGAP008170-PA"/>
    <property type="match status" value="1"/>
</dbReference>
<reference evidence="3 4" key="1">
    <citation type="journal article" date="2018" name="Sci. Rep.">
        <title>Genomic signatures of local adaptation to the degree of environmental predictability in rotifers.</title>
        <authorList>
            <person name="Franch-Gras L."/>
            <person name="Hahn C."/>
            <person name="Garcia-Roger E.M."/>
            <person name="Carmona M.J."/>
            <person name="Serra M."/>
            <person name="Gomez A."/>
        </authorList>
    </citation>
    <scope>NUCLEOTIDE SEQUENCE [LARGE SCALE GENOMIC DNA]</scope>
    <source>
        <strain evidence="3">HYR1</strain>
    </source>
</reference>
<keyword evidence="2" id="KW-0677">Repeat</keyword>
<dbReference type="Gene3D" id="3.80.10.10">
    <property type="entry name" value="Ribonuclease Inhibitor"/>
    <property type="match status" value="1"/>
</dbReference>
<evidence type="ECO:0000256" key="2">
    <source>
        <dbReference type="ARBA" id="ARBA00022737"/>
    </source>
</evidence>
<keyword evidence="4" id="KW-1185">Reference proteome</keyword>
<evidence type="ECO:0000256" key="1">
    <source>
        <dbReference type="ARBA" id="ARBA00022614"/>
    </source>
</evidence>
<dbReference type="PANTHER" id="PTHR45712:SF22">
    <property type="entry name" value="INSULIN-LIKE GROWTH FACTOR-BINDING PROTEIN COMPLEX ACID LABILE SUBUNIT"/>
    <property type="match status" value="1"/>
</dbReference>
<dbReference type="InterPro" id="IPR032675">
    <property type="entry name" value="LRR_dom_sf"/>
</dbReference>
<gene>
    <name evidence="3" type="ORF">BpHYR1_008679</name>
</gene>
<dbReference type="OrthoDB" id="676979at2759"/>
<evidence type="ECO:0000313" key="3">
    <source>
        <dbReference type="EMBL" id="RMZ92791.1"/>
    </source>
</evidence>